<dbReference type="FunFam" id="1.10.246.110:FF:000001">
    <property type="entry name" value="ATP synthase-coupling factor 6, mitochondrial"/>
    <property type="match status" value="1"/>
</dbReference>
<keyword evidence="5" id="KW-0375">Hydrogen ion transport</keyword>
<dbReference type="GO" id="GO:0015986">
    <property type="term" value="P:proton motive force-driven ATP synthesis"/>
    <property type="evidence" value="ECO:0007669"/>
    <property type="project" value="InterPro"/>
</dbReference>
<evidence type="ECO:0000256" key="1">
    <source>
        <dbReference type="ARBA" id="ARBA00004273"/>
    </source>
</evidence>
<evidence type="ECO:0008006" key="13">
    <source>
        <dbReference type="Google" id="ProtNLM"/>
    </source>
</evidence>
<evidence type="ECO:0000256" key="5">
    <source>
        <dbReference type="ARBA" id="ARBA00022781"/>
    </source>
</evidence>
<keyword evidence="4" id="KW-0138">CF(0)</keyword>
<evidence type="ECO:0000256" key="8">
    <source>
        <dbReference type="ARBA" id="ARBA00023128"/>
    </source>
</evidence>
<keyword evidence="6" id="KW-0999">Mitochondrion inner membrane</keyword>
<evidence type="ECO:0000256" key="9">
    <source>
        <dbReference type="ARBA" id="ARBA00023136"/>
    </source>
</evidence>
<evidence type="ECO:0000256" key="6">
    <source>
        <dbReference type="ARBA" id="ARBA00022792"/>
    </source>
</evidence>
<feature type="compositionally biased region" description="Basic and acidic residues" evidence="10">
    <location>
        <begin position="144"/>
        <end position="156"/>
    </location>
</feature>
<comment type="caution">
    <text evidence="11">The sequence shown here is derived from an EMBL/GenBank/DDBJ whole genome shotgun (WGS) entry which is preliminary data.</text>
</comment>
<dbReference type="Pfam" id="PF05511">
    <property type="entry name" value="ATP-synt_F6"/>
    <property type="match status" value="1"/>
</dbReference>
<feature type="region of interest" description="Disordered" evidence="10">
    <location>
        <begin position="133"/>
        <end position="156"/>
    </location>
</feature>
<evidence type="ECO:0000256" key="10">
    <source>
        <dbReference type="SAM" id="MobiDB-lite"/>
    </source>
</evidence>
<dbReference type="GO" id="GO:0045259">
    <property type="term" value="C:proton-transporting ATP synthase complex"/>
    <property type="evidence" value="ECO:0007669"/>
    <property type="project" value="UniProtKB-KW"/>
</dbReference>
<dbReference type="InterPro" id="IPR036204">
    <property type="entry name" value="ATP_synth_f6_sf_mt"/>
</dbReference>
<dbReference type="GO" id="GO:0005743">
    <property type="term" value="C:mitochondrial inner membrane"/>
    <property type="evidence" value="ECO:0007669"/>
    <property type="project" value="UniProtKB-SubCell"/>
</dbReference>
<dbReference type="PANTHER" id="PTHR12441">
    <property type="entry name" value="ATP SYNTHASE COUPLING FACTOR 6, MITOCHONDRIAL"/>
    <property type="match status" value="1"/>
</dbReference>
<protein>
    <recommendedName>
        <fullName evidence="13">ATP synthase-coupling factor 6, mitochondrial</fullName>
    </recommendedName>
</protein>
<keyword evidence="7" id="KW-0406">Ion transport</keyword>
<feature type="non-terminal residue" evidence="11">
    <location>
        <position position="1"/>
    </location>
</feature>
<comment type="subcellular location">
    <subcellularLocation>
        <location evidence="1">Mitochondrion inner membrane</location>
    </subcellularLocation>
</comment>
<keyword evidence="3" id="KW-0813">Transport</keyword>
<evidence type="ECO:0000256" key="4">
    <source>
        <dbReference type="ARBA" id="ARBA00022547"/>
    </source>
</evidence>
<dbReference type="EMBL" id="CAJOBJ010227569">
    <property type="protein sequence ID" value="CAF5047310.1"/>
    <property type="molecule type" value="Genomic_DNA"/>
</dbReference>
<evidence type="ECO:0000256" key="7">
    <source>
        <dbReference type="ARBA" id="ARBA00023065"/>
    </source>
</evidence>
<accession>A0A8S3DXG3</accession>
<comment type="similarity">
    <text evidence="2">Belongs to the eukaryotic ATPase subunit F6 family.</text>
</comment>
<dbReference type="SUPFAM" id="SSF111357">
    <property type="entry name" value="Mitochondrial ATP synthase coupling factor 6"/>
    <property type="match status" value="1"/>
</dbReference>
<evidence type="ECO:0000256" key="3">
    <source>
        <dbReference type="ARBA" id="ARBA00022448"/>
    </source>
</evidence>
<dbReference type="AlphaFoldDB" id="A0A8S3DXG3"/>
<dbReference type="Gene3D" id="1.10.246.110">
    <property type="entry name" value="Mitochondrial ATP synthase-coupling factor 6"/>
    <property type="match status" value="1"/>
</dbReference>
<evidence type="ECO:0000256" key="2">
    <source>
        <dbReference type="ARBA" id="ARBA00007346"/>
    </source>
</evidence>
<reference evidence="11" key="1">
    <citation type="submission" date="2021-02" db="EMBL/GenBank/DDBJ databases">
        <authorList>
            <person name="Nowell W R."/>
        </authorList>
    </citation>
    <scope>NUCLEOTIDE SEQUENCE</scope>
</reference>
<organism evidence="11 12">
    <name type="scientific">Rotaria magnacalcarata</name>
    <dbReference type="NCBI Taxonomy" id="392030"/>
    <lineage>
        <taxon>Eukaryota</taxon>
        <taxon>Metazoa</taxon>
        <taxon>Spiralia</taxon>
        <taxon>Gnathifera</taxon>
        <taxon>Rotifera</taxon>
        <taxon>Eurotatoria</taxon>
        <taxon>Bdelloidea</taxon>
        <taxon>Philodinida</taxon>
        <taxon>Philodinidae</taxon>
        <taxon>Rotaria</taxon>
    </lineage>
</organism>
<dbReference type="InterPro" id="IPR008387">
    <property type="entry name" value="ATP_synth_f6_mt"/>
</dbReference>
<proteinExistence type="inferred from homology"/>
<keyword evidence="8" id="KW-0496">Mitochondrion</keyword>
<gene>
    <name evidence="11" type="ORF">GIL414_LOCUS59759</name>
</gene>
<dbReference type="Proteomes" id="UP000681720">
    <property type="component" value="Unassembled WGS sequence"/>
</dbReference>
<evidence type="ECO:0000313" key="12">
    <source>
        <dbReference type="Proteomes" id="UP000681720"/>
    </source>
</evidence>
<keyword evidence="9" id="KW-0472">Membrane</keyword>
<name>A0A8S3DXG3_9BILA</name>
<evidence type="ECO:0000313" key="11">
    <source>
        <dbReference type="EMBL" id="CAF5047310.1"/>
    </source>
</evidence>
<sequence length="156" mass="17846">ISIMLNRCITSPLRNSYGLIVARHLSLSAPLAQSKQQATDPIQQLFVNKIRDYYDKQKQTTDGLVDATPDVRKSLETTLNKLKHSFGAETEDLLSIPKLEFKEPQLEAVIDKQVKEIVKKEVVLSQEDIKKYSGSYGSWSQENQVKKQEQKKLDQR</sequence>
<dbReference type="PANTHER" id="PTHR12441:SF10">
    <property type="entry name" value="ATP SYNTHASE-COUPLING FACTOR 6, MITOCHONDRIAL"/>
    <property type="match status" value="1"/>
</dbReference>
<dbReference type="GO" id="GO:0015078">
    <property type="term" value="F:proton transmembrane transporter activity"/>
    <property type="evidence" value="ECO:0007669"/>
    <property type="project" value="InterPro"/>
</dbReference>